<comment type="caution">
    <text evidence="2">The sequence shown here is derived from an EMBL/GenBank/DDBJ whole genome shotgun (WGS) entry which is preliminary data.</text>
</comment>
<keyword evidence="1" id="KW-1133">Transmembrane helix</keyword>
<keyword evidence="1" id="KW-0472">Membrane</keyword>
<evidence type="ECO:0000313" key="3">
    <source>
        <dbReference type="Proteomes" id="UP000807025"/>
    </source>
</evidence>
<evidence type="ECO:0000313" key="2">
    <source>
        <dbReference type="EMBL" id="KAF9490130.1"/>
    </source>
</evidence>
<proteinExistence type="predicted"/>
<reference evidence="2" key="1">
    <citation type="submission" date="2020-11" db="EMBL/GenBank/DDBJ databases">
        <authorList>
            <consortium name="DOE Joint Genome Institute"/>
            <person name="Ahrendt S."/>
            <person name="Riley R."/>
            <person name="Andreopoulos W."/>
            <person name="Labutti K."/>
            <person name="Pangilinan J."/>
            <person name="Ruiz-Duenas F.J."/>
            <person name="Barrasa J.M."/>
            <person name="Sanchez-Garcia M."/>
            <person name="Camarero S."/>
            <person name="Miyauchi S."/>
            <person name="Serrano A."/>
            <person name="Linde D."/>
            <person name="Babiker R."/>
            <person name="Drula E."/>
            <person name="Ayuso-Fernandez I."/>
            <person name="Pacheco R."/>
            <person name="Padilla G."/>
            <person name="Ferreira P."/>
            <person name="Barriuso J."/>
            <person name="Kellner H."/>
            <person name="Castanera R."/>
            <person name="Alfaro M."/>
            <person name="Ramirez L."/>
            <person name="Pisabarro A.G."/>
            <person name="Kuo A."/>
            <person name="Tritt A."/>
            <person name="Lipzen A."/>
            <person name="He G."/>
            <person name="Yan M."/>
            <person name="Ng V."/>
            <person name="Cullen D."/>
            <person name="Martin F."/>
            <person name="Rosso M.-N."/>
            <person name="Henrissat B."/>
            <person name="Hibbett D."/>
            <person name="Martinez A.T."/>
            <person name="Grigoriev I.V."/>
        </authorList>
    </citation>
    <scope>NUCLEOTIDE SEQUENCE</scope>
    <source>
        <strain evidence="2">ATCC 90797</strain>
    </source>
</reference>
<evidence type="ECO:0000256" key="1">
    <source>
        <dbReference type="SAM" id="Phobius"/>
    </source>
</evidence>
<keyword evidence="1" id="KW-0812">Transmembrane</keyword>
<dbReference type="EMBL" id="MU154649">
    <property type="protein sequence ID" value="KAF9490130.1"/>
    <property type="molecule type" value="Genomic_DNA"/>
</dbReference>
<sequence>MSVLPVPLGDSVGLFVLAVTIEDGVVVCRLVRAEDEADVEDENGVASFGETIGSLVDEHPFVFNLFLFAIVAHYVAGLLGVLLYFISATT</sequence>
<name>A0A9P5ZMK4_PLEER</name>
<keyword evidence="3" id="KW-1185">Reference proteome</keyword>
<protein>
    <submittedName>
        <fullName evidence="2">Uncharacterized protein</fullName>
    </submittedName>
</protein>
<dbReference type="Proteomes" id="UP000807025">
    <property type="component" value="Unassembled WGS sequence"/>
</dbReference>
<feature type="transmembrane region" description="Helical" evidence="1">
    <location>
        <begin position="61"/>
        <end position="86"/>
    </location>
</feature>
<organism evidence="2 3">
    <name type="scientific">Pleurotus eryngii</name>
    <name type="common">Boletus of the steppes</name>
    <dbReference type="NCBI Taxonomy" id="5323"/>
    <lineage>
        <taxon>Eukaryota</taxon>
        <taxon>Fungi</taxon>
        <taxon>Dikarya</taxon>
        <taxon>Basidiomycota</taxon>
        <taxon>Agaricomycotina</taxon>
        <taxon>Agaricomycetes</taxon>
        <taxon>Agaricomycetidae</taxon>
        <taxon>Agaricales</taxon>
        <taxon>Pleurotineae</taxon>
        <taxon>Pleurotaceae</taxon>
        <taxon>Pleurotus</taxon>
    </lineage>
</organism>
<gene>
    <name evidence="2" type="ORF">BDN71DRAFT_1454955</name>
</gene>
<dbReference type="AlphaFoldDB" id="A0A9P5ZMK4"/>
<accession>A0A9P5ZMK4</accession>